<gene>
    <name evidence="1" type="ORF">FDP16_11035</name>
    <name evidence="2" type="ORF">NCTC10904_02160</name>
</gene>
<dbReference type="Proteomes" id="UP000509535">
    <property type="component" value="Chromosome"/>
</dbReference>
<proteinExistence type="predicted"/>
<evidence type="ECO:0000313" key="4">
    <source>
        <dbReference type="Proteomes" id="UP000509535"/>
    </source>
</evidence>
<accession>A0A7H8V3U4</accession>
<organism evidence="1 4">
    <name type="scientific">Streptococcus sanguinis</name>
    <dbReference type="NCBI Taxonomy" id="1305"/>
    <lineage>
        <taxon>Bacteria</taxon>
        <taxon>Bacillati</taxon>
        <taxon>Bacillota</taxon>
        <taxon>Bacilli</taxon>
        <taxon>Lactobacillales</taxon>
        <taxon>Streptococcaceae</taxon>
        <taxon>Streptococcus</taxon>
    </lineage>
</organism>
<dbReference type="EMBL" id="LR134002">
    <property type="protein sequence ID" value="VDY72871.1"/>
    <property type="molecule type" value="Genomic_DNA"/>
</dbReference>
<sequence>MWAKIGLAIMMMLDFLSSDAGQKTVSNLNAALVKVHEKKNRADPEEDLTDLDRQAQLCQRLVDEQKALQKKIEVESVKLNALLEQK</sequence>
<evidence type="ECO:0000313" key="1">
    <source>
        <dbReference type="EMBL" id="QLB50952.1"/>
    </source>
</evidence>
<dbReference type="AlphaFoldDB" id="A0A7H8V3U4"/>
<evidence type="ECO:0000313" key="3">
    <source>
        <dbReference type="Proteomes" id="UP000266918"/>
    </source>
</evidence>
<reference evidence="2 3" key="1">
    <citation type="submission" date="2018-12" db="EMBL/GenBank/DDBJ databases">
        <authorList>
            <consortium name="Pathogen Informatics"/>
        </authorList>
    </citation>
    <scope>NUCLEOTIDE SEQUENCE [LARGE SCALE GENOMIC DNA]</scope>
    <source>
        <strain evidence="3">NCTC 10904</strain>
        <strain evidence="2">NCTC10904</strain>
    </source>
</reference>
<name>A0A7H8V3U4_STRSA</name>
<dbReference type="Proteomes" id="UP000266918">
    <property type="component" value="Chromosome"/>
</dbReference>
<dbReference type="EMBL" id="CP040798">
    <property type="protein sequence ID" value="QLB50952.1"/>
    <property type="molecule type" value="Genomic_DNA"/>
</dbReference>
<evidence type="ECO:0000313" key="2">
    <source>
        <dbReference type="EMBL" id="VDY72871.1"/>
    </source>
</evidence>
<reference evidence="1 4" key="2">
    <citation type="submission" date="2019-06" db="EMBL/GenBank/DDBJ databases">
        <title>The organization of the Streptococcus sanguinis genomes.</title>
        <authorList>
            <person name="Wang H.Y."/>
            <person name="Chen Y.Y.M."/>
            <person name="Wu C.H."/>
        </authorList>
    </citation>
    <scope>NUCLEOTIDE SEQUENCE [LARGE SCALE GENOMIC DNA]</scope>
    <source>
        <strain evidence="1 4">CGMH058</strain>
    </source>
</reference>
<dbReference type="RefSeq" id="WP_126436030.1">
    <property type="nucleotide sequence ID" value="NZ_CP040798.1"/>
</dbReference>
<protein>
    <submittedName>
        <fullName evidence="1">Uncharacterized protein</fullName>
    </submittedName>
</protein>